<evidence type="ECO:0000256" key="6">
    <source>
        <dbReference type="ARBA" id="ARBA00023136"/>
    </source>
</evidence>
<dbReference type="eggNOG" id="COG2076">
    <property type="taxonomic scope" value="Bacteria"/>
</dbReference>
<feature type="transmembrane region" description="Helical" evidence="8">
    <location>
        <begin position="51"/>
        <end position="72"/>
    </location>
</feature>
<evidence type="ECO:0000256" key="5">
    <source>
        <dbReference type="ARBA" id="ARBA00022989"/>
    </source>
</evidence>
<evidence type="ECO:0000256" key="3">
    <source>
        <dbReference type="ARBA" id="ARBA00022475"/>
    </source>
</evidence>
<keyword evidence="10" id="KW-1185">Reference proteome</keyword>
<dbReference type="AlphaFoldDB" id="A0A1H7G4T7"/>
<dbReference type="FunFam" id="1.10.3730.20:FF:000001">
    <property type="entry name" value="Quaternary ammonium compound resistance transporter SugE"/>
    <property type="match status" value="1"/>
</dbReference>
<dbReference type="Gene3D" id="1.10.3730.20">
    <property type="match status" value="1"/>
</dbReference>
<dbReference type="GO" id="GO:0022857">
    <property type="term" value="F:transmembrane transporter activity"/>
    <property type="evidence" value="ECO:0007669"/>
    <property type="project" value="InterPro"/>
</dbReference>
<comment type="similarity">
    <text evidence="7">Belongs to the drug/metabolite transporter (DMT) superfamily. Small multidrug resistance (SMR) (TC 2.A.7.1) family.</text>
</comment>
<dbReference type="InterPro" id="IPR000390">
    <property type="entry name" value="Small_drug/metabolite_transptr"/>
</dbReference>
<feature type="transmembrane region" description="Helical" evidence="8">
    <location>
        <begin position="20"/>
        <end position="39"/>
    </location>
</feature>
<evidence type="ECO:0000313" key="9">
    <source>
        <dbReference type="EMBL" id="SEK30725.1"/>
    </source>
</evidence>
<dbReference type="Proteomes" id="UP000183015">
    <property type="component" value="Unassembled WGS sequence"/>
</dbReference>
<keyword evidence="3" id="KW-1003">Cell membrane</keyword>
<keyword evidence="2" id="KW-0813">Transport</keyword>
<feature type="transmembrane region" description="Helical" evidence="8">
    <location>
        <begin position="78"/>
        <end position="97"/>
    </location>
</feature>
<keyword evidence="6 8" id="KW-0472">Membrane</keyword>
<evidence type="ECO:0000256" key="2">
    <source>
        <dbReference type="ARBA" id="ARBA00022448"/>
    </source>
</evidence>
<accession>A0A1H7G4T7</accession>
<evidence type="ECO:0000256" key="8">
    <source>
        <dbReference type="SAM" id="Phobius"/>
    </source>
</evidence>
<keyword evidence="5 8" id="KW-1133">Transmembrane helix</keyword>
<dbReference type="PANTHER" id="PTHR30561:SF21">
    <property type="entry name" value="MOLECULAR CHAPERONE"/>
    <property type="match status" value="1"/>
</dbReference>
<dbReference type="EMBL" id="FOAZ01000001">
    <property type="protein sequence ID" value="SEK30725.1"/>
    <property type="molecule type" value="Genomic_DNA"/>
</dbReference>
<gene>
    <name evidence="9" type="ORF">SAMN05414137_101450</name>
</gene>
<comment type="subcellular location">
    <subcellularLocation>
        <location evidence="1 7">Cell membrane</location>
        <topology evidence="1 7">Multi-pass membrane protein</topology>
    </subcellularLocation>
</comment>
<sequence>MAVPASIMVGLTVGFAEGAVAWLLVIIAGILETGFAVCLKLSDGFSKIWPTVGFASFALGSFGLLTLSLKTLEVGPAYAVWTGIGAAGTAIVGMIWLGESVSVLKLVSISLVLIGVIGLQLSGAGH</sequence>
<name>A0A1H7G4T7_STRJI</name>
<dbReference type="GO" id="GO:0005886">
    <property type="term" value="C:plasma membrane"/>
    <property type="evidence" value="ECO:0007669"/>
    <property type="project" value="UniProtKB-SubCell"/>
</dbReference>
<evidence type="ECO:0000313" key="10">
    <source>
        <dbReference type="Proteomes" id="UP000183015"/>
    </source>
</evidence>
<evidence type="ECO:0000256" key="7">
    <source>
        <dbReference type="RuleBase" id="RU003942"/>
    </source>
</evidence>
<evidence type="ECO:0000256" key="1">
    <source>
        <dbReference type="ARBA" id="ARBA00004651"/>
    </source>
</evidence>
<dbReference type="Pfam" id="PF00893">
    <property type="entry name" value="Multi_Drug_Res"/>
    <property type="match status" value="1"/>
</dbReference>
<dbReference type="STRING" id="235985.SAMN05414137_101450"/>
<organism evidence="9 10">
    <name type="scientific">Streptacidiphilus jiangxiensis</name>
    <dbReference type="NCBI Taxonomy" id="235985"/>
    <lineage>
        <taxon>Bacteria</taxon>
        <taxon>Bacillati</taxon>
        <taxon>Actinomycetota</taxon>
        <taxon>Actinomycetes</taxon>
        <taxon>Kitasatosporales</taxon>
        <taxon>Streptomycetaceae</taxon>
        <taxon>Streptacidiphilus</taxon>
    </lineage>
</organism>
<dbReference type="SUPFAM" id="SSF103481">
    <property type="entry name" value="Multidrug resistance efflux transporter EmrE"/>
    <property type="match status" value="1"/>
</dbReference>
<dbReference type="PANTHER" id="PTHR30561">
    <property type="entry name" value="SMR FAMILY PROTON-DEPENDENT DRUG EFFLUX TRANSPORTER SUGE"/>
    <property type="match status" value="1"/>
</dbReference>
<dbReference type="InterPro" id="IPR045324">
    <property type="entry name" value="Small_multidrug_res"/>
</dbReference>
<reference evidence="10" key="1">
    <citation type="submission" date="2016-10" db="EMBL/GenBank/DDBJ databases">
        <authorList>
            <person name="Varghese N."/>
        </authorList>
    </citation>
    <scope>NUCLEOTIDE SEQUENCE [LARGE SCALE GENOMIC DNA]</scope>
    <source>
        <strain evidence="10">DSM 45096 / BCRC 16803 / CGMCC 4.1857 / CIP 109030 / JCM 12277 / KCTC 19219 / NBRC 100920 / 33214</strain>
    </source>
</reference>
<keyword evidence="4 7" id="KW-0812">Transmembrane</keyword>
<evidence type="ECO:0000256" key="4">
    <source>
        <dbReference type="ARBA" id="ARBA00022692"/>
    </source>
</evidence>
<feature type="transmembrane region" description="Helical" evidence="8">
    <location>
        <begin position="104"/>
        <end position="123"/>
    </location>
</feature>
<protein>
    <submittedName>
        <fullName evidence="9">Quaternary ammonium compound-resistance protein SugE</fullName>
    </submittedName>
</protein>
<dbReference type="InterPro" id="IPR037185">
    <property type="entry name" value="EmrE-like"/>
</dbReference>
<proteinExistence type="inferred from homology"/>